<dbReference type="SUPFAM" id="SSF55315">
    <property type="entry name" value="L30e-like"/>
    <property type="match status" value="1"/>
</dbReference>
<proteinExistence type="predicted"/>
<dbReference type="AlphaFoldDB" id="A0A4R3KP69"/>
<gene>
    <name evidence="2" type="ORF">EDD65_11711</name>
</gene>
<keyword evidence="2" id="KW-0687">Ribonucleoprotein</keyword>
<dbReference type="OrthoDB" id="2353623at2"/>
<dbReference type="Proteomes" id="UP000294567">
    <property type="component" value="Unassembled WGS sequence"/>
</dbReference>
<keyword evidence="3" id="KW-1185">Reference proteome</keyword>
<sequence length="80" mass="8711">MLDKLNTNNKVVGTKQVKRALSNGDAEIVYVAKDADKRIVEDIIKACEEKEVELVYVSSMKELGKACKIDVSAASAALLK</sequence>
<dbReference type="GO" id="GO:0005840">
    <property type="term" value="C:ribosome"/>
    <property type="evidence" value="ECO:0007669"/>
    <property type="project" value="UniProtKB-KW"/>
</dbReference>
<dbReference type="EMBL" id="SMAE01000017">
    <property type="protein sequence ID" value="TCS85972.1"/>
    <property type="molecule type" value="Genomic_DNA"/>
</dbReference>
<dbReference type="InterPro" id="IPR004038">
    <property type="entry name" value="Ribosomal_eL8/eL30/eS12/Gad45"/>
</dbReference>
<comment type="caution">
    <text evidence="2">The sequence shown here is derived from an EMBL/GenBank/DDBJ whole genome shotgun (WGS) entry which is preliminary data.</text>
</comment>
<feature type="domain" description="Ribosomal protein eL8/eL30/eS12/Gadd45" evidence="1">
    <location>
        <begin position="5"/>
        <end position="76"/>
    </location>
</feature>
<evidence type="ECO:0000313" key="2">
    <source>
        <dbReference type="EMBL" id="TCS85972.1"/>
    </source>
</evidence>
<dbReference type="Pfam" id="PF01248">
    <property type="entry name" value="Ribosomal_L7Ae"/>
    <property type="match status" value="1"/>
</dbReference>
<keyword evidence="2" id="KW-0689">Ribosomal protein</keyword>
<dbReference type="RefSeq" id="WP_132029653.1">
    <property type="nucleotide sequence ID" value="NZ_CP068564.1"/>
</dbReference>
<name>A0A4R3KP69_9FIRM</name>
<accession>A0A4R3KP69</accession>
<protein>
    <submittedName>
        <fullName evidence="2">Large subunit ribosomal protein L7A</fullName>
    </submittedName>
</protein>
<evidence type="ECO:0000259" key="1">
    <source>
        <dbReference type="Pfam" id="PF01248"/>
    </source>
</evidence>
<dbReference type="InterPro" id="IPR029064">
    <property type="entry name" value="Ribosomal_eL30-like_sf"/>
</dbReference>
<reference evidence="2 3" key="1">
    <citation type="submission" date="2019-03" db="EMBL/GenBank/DDBJ databases">
        <title>Genomic Encyclopedia of Type Strains, Phase IV (KMG-IV): sequencing the most valuable type-strain genomes for metagenomic binning, comparative biology and taxonomic classification.</title>
        <authorList>
            <person name="Goeker M."/>
        </authorList>
    </citation>
    <scope>NUCLEOTIDE SEQUENCE [LARGE SCALE GENOMIC DNA]</scope>
    <source>
        <strain evidence="2 3">DSM 26752</strain>
    </source>
</reference>
<dbReference type="PRINTS" id="PR00884">
    <property type="entry name" value="RIBOSOMALHS6"/>
</dbReference>
<dbReference type="Gene3D" id="3.30.1330.30">
    <property type="match status" value="1"/>
</dbReference>
<evidence type="ECO:0000313" key="3">
    <source>
        <dbReference type="Proteomes" id="UP000294567"/>
    </source>
</evidence>
<organism evidence="2 3">
    <name type="scientific">Keratinibaculum paraultunense</name>
    <dbReference type="NCBI Taxonomy" id="1278232"/>
    <lineage>
        <taxon>Bacteria</taxon>
        <taxon>Bacillati</taxon>
        <taxon>Bacillota</taxon>
        <taxon>Tissierellia</taxon>
        <taxon>Tissierellales</taxon>
        <taxon>Tepidimicrobiaceae</taxon>
        <taxon>Keratinibaculum</taxon>
    </lineage>
</organism>